<comment type="caution">
    <text evidence="1">The sequence shown here is derived from an EMBL/GenBank/DDBJ whole genome shotgun (WGS) entry which is preliminary data.</text>
</comment>
<organism evidence="1 2">
    <name type="scientific">Hypoxylon rubiginosum</name>
    <dbReference type="NCBI Taxonomy" id="110542"/>
    <lineage>
        <taxon>Eukaryota</taxon>
        <taxon>Fungi</taxon>
        <taxon>Dikarya</taxon>
        <taxon>Ascomycota</taxon>
        <taxon>Pezizomycotina</taxon>
        <taxon>Sordariomycetes</taxon>
        <taxon>Xylariomycetidae</taxon>
        <taxon>Xylariales</taxon>
        <taxon>Hypoxylaceae</taxon>
        <taxon>Hypoxylon</taxon>
    </lineage>
</organism>
<dbReference type="Proteomes" id="UP001497680">
    <property type="component" value="Unassembled WGS sequence"/>
</dbReference>
<sequence length="622" mass="68489">MCTCYPAHDSRTDLEPRRIFRFYMNSFRAVASTFLSRYIYNIRQVLATRMMQISHANTSWESKAAAKRSSTNAKIPQEWQLSNAELEKAAKQKDLTGSFIEQYLTPDEGFIVAQDANKLAENIRSGEWTAKTVAQAFCKSAAIAHQIDNCLHEIFFDQAISRAEELDAYYKVNGKTIGPLHGVPVSLKDQFHVKGNDTSMGYIGWIGTYQGSTDKKLVHNVDSQIVSELLSLGVVLFCKTSLPQGILITETINNLIGRTMNPYNQNLSAGGSSGGEGALQALRGSPVGLGTDIGGSVRIPAAFNGLFALKPSYGRLSYRDVGNVIPGQTTYRSSIGILGRSIESLYLVLTSVLSTEPWLRDPYVVPLPWRQQLVDTILEEPSVDGAVNPGRPLKLGIFWTDNVVTPHPPITRGLKIVVDAVKRAGHKVVPWDPPEHSTAKRIHASFLKADGRHDIHKQLDLSGEPLIPQTVEKFALTDPISVTEYHNLTLQGIAYETAYSDYWNSTGVDDGQLVDAVIMPAAPHAGVLPGKFFHATYTAAINVLDYSAVVIPVTKANASIDKADPNYMPLNETDEKNWNAYDADIFDGAPVGVQIVARKFEEEKIWAIGKLIYQALLAERNQ</sequence>
<proteinExistence type="predicted"/>
<keyword evidence="2" id="KW-1185">Reference proteome</keyword>
<dbReference type="EMBL" id="MU394290">
    <property type="protein sequence ID" value="KAI6090668.1"/>
    <property type="molecule type" value="Genomic_DNA"/>
</dbReference>
<protein>
    <submittedName>
        <fullName evidence="1">Amidase</fullName>
    </submittedName>
</protein>
<gene>
    <name evidence="1" type="ORF">F4821DRAFT_228770</name>
</gene>
<evidence type="ECO:0000313" key="1">
    <source>
        <dbReference type="EMBL" id="KAI6090668.1"/>
    </source>
</evidence>
<reference evidence="1 2" key="1">
    <citation type="journal article" date="2022" name="New Phytol.">
        <title>Ecological generalism drives hyperdiversity of secondary metabolite gene clusters in xylarialean endophytes.</title>
        <authorList>
            <person name="Franco M.E.E."/>
            <person name="Wisecaver J.H."/>
            <person name="Arnold A.E."/>
            <person name="Ju Y.M."/>
            <person name="Slot J.C."/>
            <person name="Ahrendt S."/>
            <person name="Moore L.P."/>
            <person name="Eastman K.E."/>
            <person name="Scott K."/>
            <person name="Konkel Z."/>
            <person name="Mondo S.J."/>
            <person name="Kuo A."/>
            <person name="Hayes R.D."/>
            <person name="Haridas S."/>
            <person name="Andreopoulos B."/>
            <person name="Riley R."/>
            <person name="LaButti K."/>
            <person name="Pangilinan J."/>
            <person name="Lipzen A."/>
            <person name="Amirebrahimi M."/>
            <person name="Yan J."/>
            <person name="Adam C."/>
            <person name="Keymanesh K."/>
            <person name="Ng V."/>
            <person name="Louie K."/>
            <person name="Northen T."/>
            <person name="Drula E."/>
            <person name="Henrissat B."/>
            <person name="Hsieh H.M."/>
            <person name="Youens-Clark K."/>
            <person name="Lutzoni F."/>
            <person name="Miadlikowska J."/>
            <person name="Eastwood D.C."/>
            <person name="Hamelin R.C."/>
            <person name="Grigoriev I.V."/>
            <person name="U'Ren J.M."/>
        </authorList>
    </citation>
    <scope>NUCLEOTIDE SEQUENCE [LARGE SCALE GENOMIC DNA]</scope>
    <source>
        <strain evidence="1 2">ER1909</strain>
    </source>
</reference>
<name>A0ACC0DDN1_9PEZI</name>
<accession>A0ACC0DDN1</accession>
<evidence type="ECO:0000313" key="2">
    <source>
        <dbReference type="Proteomes" id="UP001497680"/>
    </source>
</evidence>